<dbReference type="EMBL" id="CP086718">
    <property type="protein sequence ID" value="WOO84186.1"/>
    <property type="molecule type" value="Genomic_DNA"/>
</dbReference>
<protein>
    <submittedName>
        <fullName evidence="2">Uncharacterized protein</fullName>
    </submittedName>
</protein>
<keyword evidence="1" id="KW-0175">Coiled coil</keyword>
<feature type="coiled-coil region" evidence="1">
    <location>
        <begin position="127"/>
        <end position="194"/>
    </location>
</feature>
<gene>
    <name evidence="2" type="ORF">LOC62_05G007706</name>
</gene>
<proteinExistence type="predicted"/>
<accession>A0AAF0YG13</accession>
<sequence>MLPLPPEDFGGNEKFRQVWGARDAYHSNNNTLETHPGYKLWFPQESAEELNRLTADEKYRKYLNWRALYLTAIEYLAQVRELSKGSRSDPYTRERTHLVSKTQLNERVEWQFIHAFISHHVNDGAVLAGLADELDRLRRKTERKIEDLASDRGYARHSITLPVPPSYDARQQLLDETQQLVRRLELRVAAQKARSPGRPRVTDDQARLFALRERADELEQGLDLCFGRQ</sequence>
<dbReference type="AlphaFoldDB" id="A0AAF0YG13"/>
<keyword evidence="3" id="KW-1185">Reference proteome</keyword>
<dbReference type="RefSeq" id="XP_062630212.1">
    <property type="nucleotide sequence ID" value="XM_062774228.1"/>
</dbReference>
<dbReference type="GeneID" id="87810878"/>
<dbReference type="Proteomes" id="UP000827549">
    <property type="component" value="Chromosome 5"/>
</dbReference>
<evidence type="ECO:0000313" key="2">
    <source>
        <dbReference type="EMBL" id="WOO84186.1"/>
    </source>
</evidence>
<evidence type="ECO:0000313" key="3">
    <source>
        <dbReference type="Proteomes" id="UP000827549"/>
    </source>
</evidence>
<evidence type="ECO:0000256" key="1">
    <source>
        <dbReference type="SAM" id="Coils"/>
    </source>
</evidence>
<organism evidence="2 3">
    <name type="scientific">Vanrija pseudolonga</name>
    <dbReference type="NCBI Taxonomy" id="143232"/>
    <lineage>
        <taxon>Eukaryota</taxon>
        <taxon>Fungi</taxon>
        <taxon>Dikarya</taxon>
        <taxon>Basidiomycota</taxon>
        <taxon>Agaricomycotina</taxon>
        <taxon>Tremellomycetes</taxon>
        <taxon>Trichosporonales</taxon>
        <taxon>Trichosporonaceae</taxon>
        <taxon>Vanrija</taxon>
    </lineage>
</organism>
<name>A0AAF0YG13_9TREE</name>
<reference evidence="2" key="1">
    <citation type="submission" date="2023-10" db="EMBL/GenBank/DDBJ databases">
        <authorList>
            <person name="Noh H."/>
        </authorList>
    </citation>
    <scope>NUCLEOTIDE SEQUENCE</scope>
    <source>
        <strain evidence="2">DUCC4014</strain>
    </source>
</reference>